<gene>
    <name evidence="2" type="ORF">L210DRAFT_3328984</name>
</gene>
<dbReference type="EMBL" id="WHUW01000020">
    <property type="protein sequence ID" value="KAF8436943.1"/>
    <property type="molecule type" value="Genomic_DNA"/>
</dbReference>
<feature type="non-terminal residue" evidence="2">
    <location>
        <position position="70"/>
    </location>
</feature>
<evidence type="ECO:0000313" key="2">
    <source>
        <dbReference type="EMBL" id="KAF8436943.1"/>
    </source>
</evidence>
<evidence type="ECO:0000256" key="1">
    <source>
        <dbReference type="SAM" id="MobiDB-lite"/>
    </source>
</evidence>
<feature type="compositionally biased region" description="Basic and acidic residues" evidence="1">
    <location>
        <begin position="43"/>
        <end position="53"/>
    </location>
</feature>
<proteinExistence type="predicted"/>
<protein>
    <submittedName>
        <fullName evidence="2">Uncharacterized protein</fullName>
    </submittedName>
</protein>
<reference evidence="2" key="1">
    <citation type="submission" date="2019-10" db="EMBL/GenBank/DDBJ databases">
        <authorList>
            <consortium name="DOE Joint Genome Institute"/>
            <person name="Kuo A."/>
            <person name="Miyauchi S."/>
            <person name="Kiss E."/>
            <person name="Drula E."/>
            <person name="Kohler A."/>
            <person name="Sanchez-Garcia M."/>
            <person name="Andreopoulos B."/>
            <person name="Barry K.W."/>
            <person name="Bonito G."/>
            <person name="Buee M."/>
            <person name="Carver A."/>
            <person name="Chen C."/>
            <person name="Cichocki N."/>
            <person name="Clum A."/>
            <person name="Culley D."/>
            <person name="Crous P.W."/>
            <person name="Fauchery L."/>
            <person name="Girlanda M."/>
            <person name="Hayes R."/>
            <person name="Keri Z."/>
            <person name="LaButti K."/>
            <person name="Lipzen A."/>
            <person name="Lombard V."/>
            <person name="Magnuson J."/>
            <person name="Maillard F."/>
            <person name="Morin E."/>
            <person name="Murat C."/>
            <person name="Nolan M."/>
            <person name="Ohm R."/>
            <person name="Pangilinan J."/>
            <person name="Pereira M."/>
            <person name="Perotto S."/>
            <person name="Peter M."/>
            <person name="Riley R."/>
            <person name="Sitrit Y."/>
            <person name="Stielow B."/>
            <person name="Szollosi G."/>
            <person name="Zifcakova L."/>
            <person name="Stursova M."/>
            <person name="Spatafora J.W."/>
            <person name="Tedersoo L."/>
            <person name="Vaario L.-M."/>
            <person name="Yamada A."/>
            <person name="Yan M."/>
            <person name="Wang P."/>
            <person name="Xu J."/>
            <person name="Bruns T."/>
            <person name="Baldrian P."/>
            <person name="Vilgalys R."/>
            <person name="Henrissat B."/>
            <person name="Grigoriev I.V."/>
            <person name="Hibbett D."/>
            <person name="Nagy L.G."/>
            <person name="Martin F.M."/>
        </authorList>
    </citation>
    <scope>NUCLEOTIDE SEQUENCE</scope>
    <source>
        <strain evidence="2">BED1</strain>
    </source>
</reference>
<dbReference type="AlphaFoldDB" id="A0AAD4BQE9"/>
<evidence type="ECO:0000313" key="3">
    <source>
        <dbReference type="Proteomes" id="UP001194468"/>
    </source>
</evidence>
<accession>A0AAD4BQE9</accession>
<sequence>DTETLIAMVTSLLAVPHPGQDVVLDTLVQCSGDVQAAAAFIDAKHTKDQDRSKPPSTKRKAPSSDLSDWL</sequence>
<feature type="non-terminal residue" evidence="2">
    <location>
        <position position="1"/>
    </location>
</feature>
<name>A0AAD4BQE9_BOLED</name>
<feature type="region of interest" description="Disordered" evidence="1">
    <location>
        <begin position="43"/>
        <end position="70"/>
    </location>
</feature>
<comment type="caution">
    <text evidence="2">The sequence shown here is derived from an EMBL/GenBank/DDBJ whole genome shotgun (WGS) entry which is preliminary data.</text>
</comment>
<reference evidence="2" key="2">
    <citation type="journal article" date="2020" name="Nat. Commun.">
        <title>Large-scale genome sequencing of mycorrhizal fungi provides insights into the early evolution of symbiotic traits.</title>
        <authorList>
            <person name="Miyauchi S."/>
            <person name="Kiss E."/>
            <person name="Kuo A."/>
            <person name="Drula E."/>
            <person name="Kohler A."/>
            <person name="Sanchez-Garcia M."/>
            <person name="Morin E."/>
            <person name="Andreopoulos B."/>
            <person name="Barry K.W."/>
            <person name="Bonito G."/>
            <person name="Buee M."/>
            <person name="Carver A."/>
            <person name="Chen C."/>
            <person name="Cichocki N."/>
            <person name="Clum A."/>
            <person name="Culley D."/>
            <person name="Crous P.W."/>
            <person name="Fauchery L."/>
            <person name="Girlanda M."/>
            <person name="Hayes R.D."/>
            <person name="Keri Z."/>
            <person name="LaButti K."/>
            <person name="Lipzen A."/>
            <person name="Lombard V."/>
            <person name="Magnuson J."/>
            <person name="Maillard F."/>
            <person name="Murat C."/>
            <person name="Nolan M."/>
            <person name="Ohm R.A."/>
            <person name="Pangilinan J."/>
            <person name="Pereira M.F."/>
            <person name="Perotto S."/>
            <person name="Peter M."/>
            <person name="Pfister S."/>
            <person name="Riley R."/>
            <person name="Sitrit Y."/>
            <person name="Stielow J.B."/>
            <person name="Szollosi G."/>
            <person name="Zifcakova L."/>
            <person name="Stursova M."/>
            <person name="Spatafora J.W."/>
            <person name="Tedersoo L."/>
            <person name="Vaario L.M."/>
            <person name="Yamada A."/>
            <person name="Yan M."/>
            <person name="Wang P."/>
            <person name="Xu J."/>
            <person name="Bruns T."/>
            <person name="Baldrian P."/>
            <person name="Vilgalys R."/>
            <person name="Dunand C."/>
            <person name="Henrissat B."/>
            <person name="Grigoriev I.V."/>
            <person name="Hibbett D."/>
            <person name="Nagy L.G."/>
            <person name="Martin F.M."/>
        </authorList>
    </citation>
    <scope>NUCLEOTIDE SEQUENCE</scope>
    <source>
        <strain evidence="2">BED1</strain>
    </source>
</reference>
<keyword evidence="3" id="KW-1185">Reference proteome</keyword>
<dbReference type="Proteomes" id="UP001194468">
    <property type="component" value="Unassembled WGS sequence"/>
</dbReference>
<organism evidence="2 3">
    <name type="scientific">Boletus edulis BED1</name>
    <dbReference type="NCBI Taxonomy" id="1328754"/>
    <lineage>
        <taxon>Eukaryota</taxon>
        <taxon>Fungi</taxon>
        <taxon>Dikarya</taxon>
        <taxon>Basidiomycota</taxon>
        <taxon>Agaricomycotina</taxon>
        <taxon>Agaricomycetes</taxon>
        <taxon>Agaricomycetidae</taxon>
        <taxon>Boletales</taxon>
        <taxon>Boletineae</taxon>
        <taxon>Boletaceae</taxon>
        <taxon>Boletoideae</taxon>
        <taxon>Boletus</taxon>
    </lineage>
</organism>